<keyword evidence="5" id="KW-1185">Reference proteome</keyword>
<feature type="region of interest" description="Disordered" evidence="2">
    <location>
        <begin position="70"/>
        <end position="101"/>
    </location>
</feature>
<dbReference type="SUPFAM" id="SSF54236">
    <property type="entry name" value="Ubiquitin-like"/>
    <property type="match status" value="1"/>
</dbReference>
<dbReference type="AlphaFoldDB" id="C5KH98"/>
<dbReference type="EMBL" id="GG673069">
    <property type="protein sequence ID" value="EER15960.1"/>
    <property type="molecule type" value="Genomic_DNA"/>
</dbReference>
<dbReference type="PANTHER" id="PTHR23322">
    <property type="entry name" value="FAS-ASSOCIATED PROTEIN"/>
    <property type="match status" value="1"/>
</dbReference>
<proteinExistence type="predicted"/>
<dbReference type="GO" id="GO:0036503">
    <property type="term" value="P:ERAD pathway"/>
    <property type="evidence" value="ECO:0007669"/>
    <property type="project" value="TreeGrafter"/>
</dbReference>
<dbReference type="Gene3D" id="3.40.30.10">
    <property type="entry name" value="Glutaredoxin"/>
    <property type="match status" value="1"/>
</dbReference>
<evidence type="ECO:0000256" key="1">
    <source>
        <dbReference type="ARBA" id="ARBA00023054"/>
    </source>
</evidence>
<dbReference type="RefSeq" id="XP_002784164.1">
    <property type="nucleotide sequence ID" value="XM_002784118.1"/>
</dbReference>
<sequence length="530" mass="59683">MDTDGWSVLLVFPRITNGSISGTLVSVVGHPVEIVFKVAEIANVSADRARQLLEVCDYDVERAVTLHLANNEEEEEAQQPSMPATATGYTRPDHTPTRRTMAPARQPTGIMMILRTAMWTISLGLDPTLTTPLLGGQQEDPTRGFQRPWWRTLISAVASFFQKCFGFLGSCFKGFWSFFASGFGGGAVYDFNDWLEKDANSRPHPRFFEGTFSQALTTAQRSTKFLFVYLHNSGPHYAEATQKFKSEVLQGDSTVRELLDENFVFWGVDCSTMQGYSLAYRVMRARSFPYLCALMPRMPGGSTTGLHTAVEPDSELRVSGVLQGDSACSVEQVTGMLLKCVEDQNEMRSRVEATRLQQQMDRELRQQQDEEYQEALAQDREAERNRREAEERAKREAEEEMDRTQRILQRRDKARQRVEAMVQPGAGESSAHIVLKMPSGKRFDRKFLADATVGDLYDWADVCVDDSAQGEEEVDQEDSLGYFELSTAFPVTKLRGQRDKTLKDMGLMPNAVVMIAPIDPDEDPQFDKSC</sequence>
<feature type="compositionally biased region" description="Basic and acidic residues" evidence="2">
    <location>
        <begin position="377"/>
        <end position="416"/>
    </location>
</feature>
<evidence type="ECO:0000256" key="2">
    <source>
        <dbReference type="SAM" id="MobiDB-lite"/>
    </source>
</evidence>
<dbReference type="OrthoDB" id="1026733at2759"/>
<dbReference type="InterPro" id="IPR036249">
    <property type="entry name" value="Thioredoxin-like_sf"/>
</dbReference>
<dbReference type="InterPro" id="IPR050730">
    <property type="entry name" value="UBX_domain-protein"/>
</dbReference>
<feature type="domain" description="UBX" evidence="3">
    <location>
        <begin position="426"/>
        <end position="515"/>
    </location>
</feature>
<dbReference type="SUPFAM" id="SSF52833">
    <property type="entry name" value="Thioredoxin-like"/>
    <property type="match status" value="1"/>
</dbReference>
<dbReference type="InterPro" id="IPR006577">
    <property type="entry name" value="UAS"/>
</dbReference>
<evidence type="ECO:0000259" key="3">
    <source>
        <dbReference type="PROSITE" id="PS50033"/>
    </source>
</evidence>
<dbReference type="CDD" id="cd14273">
    <property type="entry name" value="UBA_TAP-C_like"/>
    <property type="match status" value="1"/>
</dbReference>
<dbReference type="PANTHER" id="PTHR23322:SF1">
    <property type="entry name" value="FAS-ASSOCIATED FACTOR 2"/>
    <property type="match status" value="1"/>
</dbReference>
<dbReference type="Pfam" id="PF00789">
    <property type="entry name" value="UBX"/>
    <property type="match status" value="1"/>
</dbReference>
<feature type="region of interest" description="Disordered" evidence="2">
    <location>
        <begin position="361"/>
        <end position="416"/>
    </location>
</feature>
<organism evidence="5">
    <name type="scientific">Perkinsus marinus (strain ATCC 50983 / TXsc)</name>
    <dbReference type="NCBI Taxonomy" id="423536"/>
    <lineage>
        <taxon>Eukaryota</taxon>
        <taxon>Sar</taxon>
        <taxon>Alveolata</taxon>
        <taxon>Perkinsozoa</taxon>
        <taxon>Perkinsea</taxon>
        <taxon>Perkinsida</taxon>
        <taxon>Perkinsidae</taxon>
        <taxon>Perkinsus</taxon>
    </lineage>
</organism>
<dbReference type="InParanoid" id="C5KH98"/>
<dbReference type="Gene3D" id="3.10.20.90">
    <property type="entry name" value="Phosphatidylinositol 3-kinase Catalytic Subunit, Chain A, domain 1"/>
    <property type="match status" value="1"/>
</dbReference>
<protein>
    <submittedName>
        <fullName evidence="4">UBX domain-containing protein, putative</fullName>
    </submittedName>
</protein>
<name>C5KH98_PERM5</name>
<dbReference type="GO" id="GO:0043130">
    <property type="term" value="F:ubiquitin binding"/>
    <property type="evidence" value="ECO:0007669"/>
    <property type="project" value="TreeGrafter"/>
</dbReference>
<dbReference type="SMART" id="SM00594">
    <property type="entry name" value="UAS"/>
    <property type="match status" value="1"/>
</dbReference>
<gene>
    <name evidence="4" type="ORF">Pmar_PMAR003418</name>
</gene>
<evidence type="ECO:0000313" key="4">
    <source>
        <dbReference type="EMBL" id="EER15960.1"/>
    </source>
</evidence>
<reference evidence="4 5" key="1">
    <citation type="submission" date="2008-07" db="EMBL/GenBank/DDBJ databases">
        <authorList>
            <person name="El-Sayed N."/>
            <person name="Caler E."/>
            <person name="Inman J."/>
            <person name="Amedeo P."/>
            <person name="Hass B."/>
            <person name="Wortman J."/>
        </authorList>
    </citation>
    <scope>NUCLEOTIDE SEQUENCE [LARGE SCALE GENOMIC DNA]</scope>
    <source>
        <strain evidence="5">ATCC 50983 / TXsc</strain>
    </source>
</reference>
<dbReference type="InterPro" id="IPR001012">
    <property type="entry name" value="UBX_dom"/>
</dbReference>
<dbReference type="OMA" id="FEWTITI"/>
<dbReference type="InterPro" id="IPR029071">
    <property type="entry name" value="Ubiquitin-like_domsf"/>
</dbReference>
<keyword evidence="1" id="KW-0175">Coiled coil</keyword>
<dbReference type="InterPro" id="IPR049483">
    <property type="entry name" value="FAF1_2-like_UAS"/>
</dbReference>
<dbReference type="PROSITE" id="PS50033">
    <property type="entry name" value="UBX"/>
    <property type="match status" value="1"/>
</dbReference>
<dbReference type="Pfam" id="PF21021">
    <property type="entry name" value="FAF1"/>
    <property type="match status" value="1"/>
</dbReference>
<dbReference type="GO" id="GO:0005783">
    <property type="term" value="C:endoplasmic reticulum"/>
    <property type="evidence" value="ECO:0007669"/>
    <property type="project" value="TreeGrafter"/>
</dbReference>
<dbReference type="Pfam" id="PF14555">
    <property type="entry name" value="UBA_4"/>
    <property type="match status" value="1"/>
</dbReference>
<dbReference type="SMART" id="SM00166">
    <property type="entry name" value="UBX"/>
    <property type="match status" value="1"/>
</dbReference>
<dbReference type="GeneID" id="9060872"/>
<evidence type="ECO:0000313" key="5">
    <source>
        <dbReference type="Proteomes" id="UP000007800"/>
    </source>
</evidence>
<dbReference type="CDD" id="cd01767">
    <property type="entry name" value="UBX"/>
    <property type="match status" value="1"/>
</dbReference>
<accession>C5KH98</accession>
<dbReference type="Proteomes" id="UP000007800">
    <property type="component" value="Unassembled WGS sequence"/>
</dbReference>